<evidence type="ECO:0000256" key="1">
    <source>
        <dbReference type="ARBA" id="ARBA00022598"/>
    </source>
</evidence>
<organism evidence="5 6">
    <name type="scientific">Vitrella brassicaformis (strain CCMP3155)</name>
    <dbReference type="NCBI Taxonomy" id="1169540"/>
    <lineage>
        <taxon>Eukaryota</taxon>
        <taxon>Sar</taxon>
        <taxon>Alveolata</taxon>
        <taxon>Colpodellida</taxon>
        <taxon>Vitrellaceae</taxon>
        <taxon>Vitrella</taxon>
    </lineage>
</organism>
<dbReference type="GO" id="GO:0070740">
    <property type="term" value="F:tubulin-glutamic acid ligase activity"/>
    <property type="evidence" value="ECO:0007669"/>
    <property type="project" value="TreeGrafter"/>
</dbReference>
<evidence type="ECO:0000256" key="2">
    <source>
        <dbReference type="ARBA" id="ARBA00022741"/>
    </source>
</evidence>
<proteinExistence type="predicted"/>
<feature type="region of interest" description="Disordered" evidence="4">
    <location>
        <begin position="36"/>
        <end position="88"/>
    </location>
</feature>
<dbReference type="Pfam" id="PF03133">
    <property type="entry name" value="TTL"/>
    <property type="match status" value="2"/>
</dbReference>
<dbReference type="InterPro" id="IPR004344">
    <property type="entry name" value="TTL/TTLL_fam"/>
</dbReference>
<evidence type="ECO:0000313" key="5">
    <source>
        <dbReference type="EMBL" id="CEM11465.1"/>
    </source>
</evidence>
<keyword evidence="1" id="KW-0436">Ligase</keyword>
<dbReference type="STRING" id="1169540.A0A0G4FEP2"/>
<dbReference type="InParanoid" id="A0A0G4FEP2"/>
<dbReference type="GO" id="GO:0036064">
    <property type="term" value="C:ciliary basal body"/>
    <property type="evidence" value="ECO:0007669"/>
    <property type="project" value="TreeGrafter"/>
</dbReference>
<name>A0A0G4FEP2_VITBC</name>
<evidence type="ECO:0000313" key="6">
    <source>
        <dbReference type="Proteomes" id="UP000041254"/>
    </source>
</evidence>
<protein>
    <recommendedName>
        <fullName evidence="7">Tubulin--tyrosine ligase-like protein 9</fullName>
    </recommendedName>
</protein>
<evidence type="ECO:0000256" key="3">
    <source>
        <dbReference type="ARBA" id="ARBA00022840"/>
    </source>
</evidence>
<dbReference type="GO" id="GO:0000226">
    <property type="term" value="P:microtubule cytoskeleton organization"/>
    <property type="evidence" value="ECO:0007669"/>
    <property type="project" value="TreeGrafter"/>
</dbReference>
<feature type="region of interest" description="Disordered" evidence="4">
    <location>
        <begin position="511"/>
        <end position="590"/>
    </location>
</feature>
<dbReference type="Proteomes" id="UP000041254">
    <property type="component" value="Unassembled WGS sequence"/>
</dbReference>
<dbReference type="AlphaFoldDB" id="A0A0G4FEP2"/>
<dbReference type="PANTHER" id="PTHR12241">
    <property type="entry name" value="TUBULIN POLYGLUTAMYLASE"/>
    <property type="match status" value="1"/>
</dbReference>
<dbReference type="SUPFAM" id="SSF56059">
    <property type="entry name" value="Glutathione synthetase ATP-binding domain-like"/>
    <property type="match status" value="1"/>
</dbReference>
<sequence length="711" mass="79758">MAEADWCSGAARVYRCFDRPPALLEEVLERMGWRPHELSTPSTQAGDSSATSRSPSRPLTRLSTHQPQESPTSSDLSSEAPRIHASSDRRRLAKRLHYSSNRGVWSLAWKSGRFCRSDYLDLLDYQRLNHFQNSASITRKDRMIRELRKMKAIHGSAYSFIPTSFILPSEHKRFLKAHTALQRPANHAAAPSPSPSPPPDRRTRDFQMIMRLYEQQKRKLESMPPVVSLSKGARKRPIARPVLQRPQTRTRVKTAESASSCGSEDEDTRGGERNGSCVFICKPADCSRGRNITLARDLSDLRYDQQSIIQRYIAKPLLIESYKWDLRVYVFVPSVHPLQVYLYDEGVVRFSSEPYNIHSNSPFVHLTNASINNRNPRSFSTHCGTAAIGAERKWSFRTLRGYLQSRGISPESLWNQVVEIIRLTCLTLPLNIPTAASENCFELFGFDILVDEKLKAWLIEVNCSPSLTASGPIDRAVKEALLTDTIDLLAQLTKTATTTLTCGTPLVFPSSPVPSCPTSPKQTRHTDEVRPPSWQESPTVSPRIHRATSAKSPRGNRAWNGTDCDLSGAGAGRLTPPASPRHPEKATKGRLRSGQYRLVFPYNEATLEASLDLNRLSRVGHIASSSCRTSMCAPSRIPPSHPPHFYFSCVPPPCSPFVNGSPPRWPDAVRAGVPFVQSGARDTFMHDKIREVVRDIVRERHDDRGRRSKRG</sequence>
<gene>
    <name evidence="5" type="ORF">Vbra_15136</name>
</gene>
<keyword evidence="3" id="KW-0067">ATP-binding</keyword>
<dbReference type="GO" id="GO:0015631">
    <property type="term" value="F:tubulin binding"/>
    <property type="evidence" value="ECO:0007669"/>
    <property type="project" value="TreeGrafter"/>
</dbReference>
<evidence type="ECO:0000256" key="4">
    <source>
        <dbReference type="SAM" id="MobiDB-lite"/>
    </source>
</evidence>
<accession>A0A0G4FEP2</accession>
<keyword evidence="6" id="KW-1185">Reference proteome</keyword>
<dbReference type="OMA" id="SACWICK"/>
<dbReference type="PROSITE" id="PS51221">
    <property type="entry name" value="TTL"/>
    <property type="match status" value="1"/>
</dbReference>
<dbReference type="PhylomeDB" id="A0A0G4FEP2"/>
<dbReference type="GO" id="GO:0005524">
    <property type="term" value="F:ATP binding"/>
    <property type="evidence" value="ECO:0007669"/>
    <property type="project" value="UniProtKB-KW"/>
</dbReference>
<keyword evidence="2" id="KW-0547">Nucleotide-binding</keyword>
<dbReference type="VEuPathDB" id="CryptoDB:Vbra_15136"/>
<feature type="region of interest" description="Disordered" evidence="4">
    <location>
        <begin position="182"/>
        <end position="203"/>
    </location>
</feature>
<evidence type="ECO:0008006" key="7">
    <source>
        <dbReference type="Google" id="ProtNLM"/>
    </source>
</evidence>
<feature type="compositionally biased region" description="Polar residues" evidence="4">
    <location>
        <begin position="65"/>
        <end position="77"/>
    </location>
</feature>
<feature type="region of interest" description="Disordered" evidence="4">
    <location>
        <begin position="221"/>
        <end position="272"/>
    </location>
</feature>
<dbReference type="PANTHER" id="PTHR12241:SF118">
    <property type="entry name" value="TUBULIN POLYGLUTAMYLASE TTLL2-RELATED"/>
    <property type="match status" value="1"/>
</dbReference>
<reference evidence="5 6" key="1">
    <citation type="submission" date="2014-11" db="EMBL/GenBank/DDBJ databases">
        <authorList>
            <person name="Zhu J."/>
            <person name="Qi W."/>
            <person name="Song R."/>
        </authorList>
    </citation>
    <scope>NUCLEOTIDE SEQUENCE [LARGE SCALE GENOMIC DNA]</scope>
</reference>
<dbReference type="OrthoDB" id="429138at2759"/>
<dbReference type="Gene3D" id="3.30.470.20">
    <property type="entry name" value="ATP-grasp fold, B domain"/>
    <property type="match status" value="1"/>
</dbReference>
<dbReference type="EMBL" id="CDMY01000417">
    <property type="protein sequence ID" value="CEM11465.1"/>
    <property type="molecule type" value="Genomic_DNA"/>
</dbReference>
<feature type="compositionally biased region" description="Low complexity" evidence="4">
    <location>
        <begin position="48"/>
        <end position="64"/>
    </location>
</feature>